<dbReference type="Pfam" id="PF02698">
    <property type="entry name" value="DUF218"/>
    <property type="match status" value="1"/>
</dbReference>
<comment type="caution">
    <text evidence="2">The sequence shown here is derived from an EMBL/GenBank/DDBJ whole genome shotgun (WGS) entry which is preliminary data.</text>
</comment>
<dbReference type="InterPro" id="IPR051599">
    <property type="entry name" value="Cell_Envelope_Assoc"/>
</dbReference>
<evidence type="ECO:0000313" key="3">
    <source>
        <dbReference type="Proteomes" id="UP001595625"/>
    </source>
</evidence>
<evidence type="ECO:0000259" key="1">
    <source>
        <dbReference type="Pfam" id="PF02698"/>
    </source>
</evidence>
<dbReference type="PANTHER" id="PTHR30336:SF20">
    <property type="entry name" value="DUF218 DOMAIN-CONTAINING PROTEIN"/>
    <property type="match status" value="1"/>
</dbReference>
<dbReference type="EMBL" id="JBHRUJ010000016">
    <property type="protein sequence ID" value="MFC3211861.1"/>
    <property type="molecule type" value="Genomic_DNA"/>
</dbReference>
<gene>
    <name evidence="2" type="ORF">ACFOEJ_12300</name>
</gene>
<reference evidence="3" key="1">
    <citation type="journal article" date="2019" name="Int. J. Syst. Evol. Microbiol.">
        <title>The Global Catalogue of Microorganisms (GCM) 10K type strain sequencing project: providing services to taxonomists for standard genome sequencing and annotation.</title>
        <authorList>
            <consortium name="The Broad Institute Genomics Platform"/>
            <consortium name="The Broad Institute Genome Sequencing Center for Infectious Disease"/>
            <person name="Wu L."/>
            <person name="Ma J."/>
        </authorList>
    </citation>
    <scope>NUCLEOTIDE SEQUENCE [LARGE SCALE GENOMIC DNA]</scope>
    <source>
        <strain evidence="3">CCM 320</strain>
    </source>
</reference>
<feature type="domain" description="DUF218" evidence="1">
    <location>
        <begin position="51"/>
        <end position="180"/>
    </location>
</feature>
<dbReference type="PANTHER" id="PTHR30336">
    <property type="entry name" value="INNER MEMBRANE PROTEIN, PROBABLE PERMEASE"/>
    <property type="match status" value="1"/>
</dbReference>
<sequence>MNQRKKDELELLTKLPVKIVIAALILLVGFSGTAAYDIWTYAKTSELVKADAAIVLGTAVWGDEPSPVLRERINHSIWLYENDYVEKIIFTGGKTNGSELAEAVVSKNYAIAHNVPAEDIYIEDRSMVTIENFRFVAEIAELHELTDFLVVSDPLHMKRALQMAEDTGFEAFTSPTTTSEYNSLTTIVPFFFREVGAYMAYSLSIGD</sequence>
<keyword evidence="3" id="KW-1185">Reference proteome</keyword>
<dbReference type="CDD" id="cd06259">
    <property type="entry name" value="YdcF-like"/>
    <property type="match status" value="1"/>
</dbReference>
<dbReference type="InterPro" id="IPR014729">
    <property type="entry name" value="Rossmann-like_a/b/a_fold"/>
</dbReference>
<protein>
    <submittedName>
        <fullName evidence="2">YdcF family protein</fullName>
    </submittedName>
</protein>
<dbReference type="InterPro" id="IPR003848">
    <property type="entry name" value="DUF218"/>
</dbReference>
<dbReference type="RefSeq" id="WP_117312099.1">
    <property type="nucleotide sequence ID" value="NZ_JBHRUJ010000016.1"/>
</dbReference>
<name>A0ABV7KR48_PLAOK</name>
<proteinExistence type="predicted"/>
<organism evidence="2 3">
    <name type="scientific">Planomicrobium okeanokoites</name>
    <name type="common">Planococcus okeanokoites</name>
    <name type="synonym">Flavobacterium okeanokoites</name>
    <dbReference type="NCBI Taxonomy" id="244"/>
    <lineage>
        <taxon>Bacteria</taxon>
        <taxon>Bacillati</taxon>
        <taxon>Bacillota</taxon>
        <taxon>Bacilli</taxon>
        <taxon>Bacillales</taxon>
        <taxon>Caryophanaceae</taxon>
        <taxon>Planomicrobium</taxon>
    </lineage>
</organism>
<dbReference type="Proteomes" id="UP001595625">
    <property type="component" value="Unassembled WGS sequence"/>
</dbReference>
<dbReference type="Gene3D" id="3.40.50.620">
    <property type="entry name" value="HUPs"/>
    <property type="match status" value="1"/>
</dbReference>
<evidence type="ECO:0000313" key="2">
    <source>
        <dbReference type="EMBL" id="MFC3211861.1"/>
    </source>
</evidence>
<accession>A0ABV7KR48</accession>